<feature type="compositionally biased region" description="Low complexity" evidence="1">
    <location>
        <begin position="177"/>
        <end position="191"/>
    </location>
</feature>
<feature type="compositionally biased region" description="Basic and acidic residues" evidence="1">
    <location>
        <begin position="341"/>
        <end position="351"/>
    </location>
</feature>
<accession>A0A6J4SHI8</accession>
<name>A0A6J4SHI8_9ACTN</name>
<feature type="compositionally biased region" description="Basic residues" evidence="1">
    <location>
        <begin position="62"/>
        <end position="71"/>
    </location>
</feature>
<dbReference type="EMBL" id="CADCVL010000362">
    <property type="protein sequence ID" value="CAA9491805.1"/>
    <property type="molecule type" value="Genomic_DNA"/>
</dbReference>
<feature type="compositionally biased region" description="Basic residues" evidence="1">
    <location>
        <begin position="318"/>
        <end position="335"/>
    </location>
</feature>
<dbReference type="GO" id="GO:0008984">
    <property type="term" value="F:protein-glutamate methylesterase activity"/>
    <property type="evidence" value="ECO:0007669"/>
    <property type="project" value="UniProtKB-EC"/>
</dbReference>
<evidence type="ECO:0000313" key="2">
    <source>
        <dbReference type="EMBL" id="CAA9491805.1"/>
    </source>
</evidence>
<reference evidence="2" key="1">
    <citation type="submission" date="2020-02" db="EMBL/GenBank/DDBJ databases">
        <authorList>
            <person name="Meier V. D."/>
        </authorList>
    </citation>
    <scope>NUCLEOTIDE SEQUENCE</scope>
    <source>
        <strain evidence="2">AVDCRST_MAG65</strain>
    </source>
</reference>
<feature type="non-terminal residue" evidence="2">
    <location>
        <position position="351"/>
    </location>
</feature>
<keyword evidence="2" id="KW-0378">Hydrolase</keyword>
<protein>
    <submittedName>
        <fullName evidence="2">Chemotaxis response regulator protein-glutamate methylesterase CheB</fullName>
        <ecNumber evidence="2">3.1.1.61</ecNumber>
    </submittedName>
</protein>
<gene>
    <name evidence="2" type="ORF">AVDCRST_MAG65-2067</name>
</gene>
<dbReference type="EC" id="3.1.1.61" evidence="2"/>
<feature type="compositionally biased region" description="Low complexity" evidence="1">
    <location>
        <begin position="208"/>
        <end position="224"/>
    </location>
</feature>
<evidence type="ECO:0000256" key="1">
    <source>
        <dbReference type="SAM" id="MobiDB-lite"/>
    </source>
</evidence>
<organism evidence="2">
    <name type="scientific">uncultured Solirubrobacteraceae bacterium</name>
    <dbReference type="NCBI Taxonomy" id="1162706"/>
    <lineage>
        <taxon>Bacteria</taxon>
        <taxon>Bacillati</taxon>
        <taxon>Actinomycetota</taxon>
        <taxon>Thermoleophilia</taxon>
        <taxon>Solirubrobacterales</taxon>
        <taxon>Solirubrobacteraceae</taxon>
        <taxon>environmental samples</taxon>
    </lineage>
</organism>
<feature type="compositionally biased region" description="Basic residues" evidence="1">
    <location>
        <begin position="293"/>
        <end position="310"/>
    </location>
</feature>
<feature type="compositionally biased region" description="Basic residues" evidence="1">
    <location>
        <begin position="193"/>
        <end position="204"/>
    </location>
</feature>
<sequence>GRSRPSPPAADHRRRRLRVHAAHPRGRADVAGLRRGRPGAQRRRGRGAVPPASARRPDAGSRHARPRRRRSAQGADRHARPHAADRGRLGALADAERPRAGGALGGRLRLPGQAGGPRRHEAVRGRAGAEGGPRRRLAPRRALDHGRRSGTRRAGEGRAPVLRRQAVRGDRVVDRWPAGARSADPPAALAAGQRRRDRPAHAARLHPVAGGPARRRLAAVGARGLRARRDRPGNPSPGTGRQSPAPRRRRPDLLLAGAAGQRAVPGRRSHDRRRGAAAPLPRPARRADGHGPGRPRGRARRQGGGRRGPRGGRGDLHRLRHAACRRGGGPRRRGPCARPTPRSDRPRGWSM</sequence>
<feature type="region of interest" description="Disordered" evidence="1">
    <location>
        <begin position="1"/>
        <end position="351"/>
    </location>
</feature>
<dbReference type="AlphaFoldDB" id="A0A6J4SHI8"/>
<feature type="non-terminal residue" evidence="2">
    <location>
        <position position="1"/>
    </location>
</feature>
<proteinExistence type="predicted"/>
<feature type="compositionally biased region" description="Basic residues" evidence="1">
    <location>
        <begin position="12"/>
        <end position="25"/>
    </location>
</feature>
<feature type="compositionally biased region" description="Basic residues" evidence="1">
    <location>
        <begin position="34"/>
        <end position="46"/>
    </location>
</feature>
<feature type="compositionally biased region" description="Basic residues" evidence="1">
    <location>
        <begin position="265"/>
        <end position="275"/>
    </location>
</feature>
<feature type="compositionally biased region" description="Basic and acidic residues" evidence="1">
    <location>
        <begin position="75"/>
        <end position="99"/>
    </location>
</feature>